<dbReference type="InterPro" id="IPR012340">
    <property type="entry name" value="NA-bd_OB-fold"/>
</dbReference>
<evidence type="ECO:0000256" key="6">
    <source>
        <dbReference type="ARBA" id="ARBA00022806"/>
    </source>
</evidence>
<name>A0A2R5L764_9ACAR</name>
<evidence type="ECO:0000256" key="11">
    <source>
        <dbReference type="ARBA" id="ARBA00048432"/>
    </source>
</evidence>
<keyword evidence="10 13" id="KW-0131">Cell cycle</keyword>
<protein>
    <recommendedName>
        <fullName evidence="13">DNA replication licensing factor MCM6</fullName>
        <ecNumber evidence="13">3.6.4.12</ecNumber>
    </recommendedName>
</protein>
<dbReference type="GeneID" id="135373281"/>
<dbReference type="Pfam" id="PF00493">
    <property type="entry name" value="MCM"/>
    <property type="match status" value="1"/>
</dbReference>
<comment type="subunit">
    <text evidence="13">Component of the MCM2-7 complex.</text>
</comment>
<feature type="region of interest" description="Disordered" evidence="14">
    <location>
        <begin position="664"/>
        <end position="709"/>
    </location>
</feature>
<comment type="similarity">
    <text evidence="2 12">Belongs to the MCM family.</text>
</comment>
<keyword evidence="8 12" id="KW-0238">DNA-binding</keyword>
<evidence type="ECO:0000256" key="10">
    <source>
        <dbReference type="ARBA" id="ARBA00023306"/>
    </source>
</evidence>
<dbReference type="InterPro" id="IPR027417">
    <property type="entry name" value="P-loop_NTPase"/>
</dbReference>
<dbReference type="Gene3D" id="2.20.28.10">
    <property type="match status" value="1"/>
</dbReference>
<dbReference type="CTD" id="4175"/>
<dbReference type="SUPFAM" id="SSF50249">
    <property type="entry name" value="Nucleic acid-binding proteins"/>
    <property type="match status" value="1"/>
</dbReference>
<accession>A0A2R5L764</accession>
<proteinExistence type="inferred from homology"/>
<dbReference type="InterPro" id="IPR008049">
    <property type="entry name" value="MCM6"/>
</dbReference>
<evidence type="ECO:0000256" key="7">
    <source>
        <dbReference type="ARBA" id="ARBA00022840"/>
    </source>
</evidence>
<dbReference type="GO" id="GO:0042555">
    <property type="term" value="C:MCM complex"/>
    <property type="evidence" value="ECO:0007669"/>
    <property type="project" value="UniProtKB-UniRule"/>
</dbReference>
<dbReference type="GO" id="GO:1902969">
    <property type="term" value="P:mitotic DNA replication"/>
    <property type="evidence" value="ECO:0007669"/>
    <property type="project" value="TreeGrafter"/>
</dbReference>
<dbReference type="Pfam" id="PF14551">
    <property type="entry name" value="MCM_N"/>
    <property type="match status" value="1"/>
</dbReference>
<evidence type="ECO:0000256" key="3">
    <source>
        <dbReference type="ARBA" id="ARBA00022705"/>
    </source>
</evidence>
<dbReference type="Pfam" id="PF17207">
    <property type="entry name" value="MCM_OB"/>
    <property type="match status" value="1"/>
</dbReference>
<dbReference type="InterPro" id="IPR041562">
    <property type="entry name" value="MCM_lid"/>
</dbReference>
<dbReference type="GO" id="GO:1990518">
    <property type="term" value="F:single-stranded 3'-5' DNA helicase activity"/>
    <property type="evidence" value="ECO:0007669"/>
    <property type="project" value="TreeGrafter"/>
</dbReference>
<keyword evidence="9" id="KW-0539">Nucleus</keyword>
<dbReference type="FunFam" id="3.30.1640.10:FF:000004">
    <property type="entry name" value="DNA helicase"/>
    <property type="match status" value="1"/>
</dbReference>
<dbReference type="PRINTS" id="PR01657">
    <property type="entry name" value="MCMFAMILY"/>
</dbReference>
<dbReference type="AlphaFoldDB" id="A0A2R5L764"/>
<evidence type="ECO:0000256" key="5">
    <source>
        <dbReference type="ARBA" id="ARBA00022801"/>
    </source>
</evidence>
<comment type="subcellular location">
    <subcellularLocation>
        <location evidence="1 13">Nucleus</location>
    </subcellularLocation>
</comment>
<dbReference type="GO" id="GO:0000727">
    <property type="term" value="P:double-strand break repair via break-induced replication"/>
    <property type="evidence" value="ECO:0007669"/>
    <property type="project" value="TreeGrafter"/>
</dbReference>
<dbReference type="InterPro" id="IPR031327">
    <property type="entry name" value="MCM"/>
</dbReference>
<dbReference type="CDD" id="cd17757">
    <property type="entry name" value="MCM6"/>
    <property type="match status" value="1"/>
</dbReference>
<dbReference type="PANTHER" id="PTHR11630:SF43">
    <property type="entry name" value="DNA REPLICATION LICENSING FACTOR MCM6"/>
    <property type="match status" value="1"/>
</dbReference>
<dbReference type="InterPro" id="IPR041024">
    <property type="entry name" value="Mcm6_C"/>
</dbReference>
<dbReference type="EMBL" id="GGLE01001195">
    <property type="protein sequence ID" value="MBY05321.1"/>
    <property type="molecule type" value="Transcribed_RNA"/>
</dbReference>
<evidence type="ECO:0000256" key="4">
    <source>
        <dbReference type="ARBA" id="ARBA00022741"/>
    </source>
</evidence>
<evidence type="ECO:0000259" key="15">
    <source>
        <dbReference type="PROSITE" id="PS50051"/>
    </source>
</evidence>
<keyword evidence="5 13" id="KW-0378">Hydrolase</keyword>
<dbReference type="GO" id="GO:0006270">
    <property type="term" value="P:DNA replication initiation"/>
    <property type="evidence" value="ECO:0007669"/>
    <property type="project" value="UniProtKB-UniRule"/>
</dbReference>
<keyword evidence="3 13" id="KW-0235">DNA replication</keyword>
<dbReference type="Pfam" id="PF18263">
    <property type="entry name" value="WHD_MCM6"/>
    <property type="match status" value="1"/>
</dbReference>
<dbReference type="EC" id="3.6.4.12" evidence="13"/>
<evidence type="ECO:0000256" key="2">
    <source>
        <dbReference type="ARBA" id="ARBA00008010"/>
    </source>
</evidence>
<dbReference type="SUPFAM" id="SSF52540">
    <property type="entry name" value="P-loop containing nucleoside triphosphate hydrolases"/>
    <property type="match status" value="1"/>
</dbReference>
<dbReference type="InterPro" id="IPR018525">
    <property type="entry name" value="MCM_CS"/>
</dbReference>
<dbReference type="PANTHER" id="PTHR11630">
    <property type="entry name" value="DNA REPLICATION LICENSING FACTOR MCM FAMILY MEMBER"/>
    <property type="match status" value="1"/>
</dbReference>
<dbReference type="InterPro" id="IPR033762">
    <property type="entry name" value="MCM_OB"/>
</dbReference>
<evidence type="ECO:0000256" key="8">
    <source>
        <dbReference type="ARBA" id="ARBA00023125"/>
    </source>
</evidence>
<dbReference type="Gene3D" id="1.20.58.870">
    <property type="match status" value="1"/>
</dbReference>
<sequence length="825" mass="93490">MDVADLRTGPVLVKDDIGERCQKLFRDFLEETKNVKNEVKHLEDAKNLIKPERNTLEVSFADVERFNQNLATVIQEEYYRVYPYLCRALRNFVRDRAEVDVDKEYYISFVDVATRHKVRELTTAKVGSLLKISGQVVRTHPVHPELVSGSFVCLDCQTLVKDVEQQFKYTQPTICRNPVCNNRTRFLLDTSKSKFVDFQKVRIQETQAELPRGNIPRSVEVIVRAEAVEVAQAGDRCDFTGTLIVVPDVSQMTTPGLRTESSAHHKGMEGFETEGIRGLKNLGVREMSYRMAFLACTVEPTNPRLGGKDVLAEEITPEIIKKQMTPDQWEKIYAMSQDKNLYHNLISSLFPTIHGNDEIKRGIMIMLFGGVPKTTIEGTTLRGDINICIVGDPSTAKSQFLKQVSEFSPRAVYTSGKASSAAGLTAAVVRDEESHEFVIEAGALMLADNGVCCIDEFDKMDPKDQVAIHEAMEQQTISITKAGVKATLNARTSILAAANPIGGRYDRAKSLKQNISLSPPIMSRFDLFFILVDECNEVTDYAIARRIIDLHCHNEDSMEKVYSLEDIQRYIQFARMFKPKISADAKEYLVEQYKHLRQRDTGGISKSSWRITVRQLESLVRLAEGISRMHCCDEVLPKHVKEAYRLLNKSILRVEQPDINLCEEEEEEAEEPMDTDGMDDLPTPQQLHGDGMEGDITDGDKSVPRKPKHKGVQKELVLPFEEYKKISNLLVLHLLQEESKAEEERSDGTRRMDLINWYLKEVESEIETEEDLILKKTIVEKVIERLVQHDHVIIALTQSGLKGASSTEEEDPILVVHPNYVPELS</sequence>
<evidence type="ECO:0000256" key="9">
    <source>
        <dbReference type="ARBA" id="ARBA00023242"/>
    </source>
</evidence>
<feature type="domain" description="MCM C-terminal AAA(+) ATPase" evidence="15">
    <location>
        <begin position="341"/>
        <end position="547"/>
    </location>
</feature>
<dbReference type="InterPro" id="IPR027925">
    <property type="entry name" value="MCM_N"/>
</dbReference>
<reference evidence="16" key="1">
    <citation type="submission" date="2018-03" db="EMBL/GenBank/DDBJ databases">
        <title>The relapsing fever spirochete Borrelia turicatae persists in the highly oxidative environment of its soft-bodied tick vector.</title>
        <authorList>
            <person name="Bourret T.J."/>
            <person name="Boyle W.K."/>
            <person name="Valenzuela J.G."/>
            <person name="Oliveira F."/>
            <person name="Lopez J.E."/>
        </authorList>
    </citation>
    <scope>NUCLEOTIDE SEQUENCE</scope>
    <source>
        <strain evidence="16">Kansas strain/isolate</strain>
        <tissue evidence="16">Salivary glands</tissue>
    </source>
</reference>
<keyword evidence="6 13" id="KW-0347">Helicase</keyword>
<dbReference type="FunFam" id="1.20.58.870:FF:000001">
    <property type="entry name" value="DNA helicase"/>
    <property type="match status" value="1"/>
</dbReference>
<dbReference type="PRINTS" id="PR01662">
    <property type="entry name" value="MCMPROTEIN6"/>
</dbReference>
<dbReference type="GO" id="GO:0003697">
    <property type="term" value="F:single-stranded DNA binding"/>
    <property type="evidence" value="ECO:0007669"/>
    <property type="project" value="TreeGrafter"/>
</dbReference>
<dbReference type="SMART" id="SM00350">
    <property type="entry name" value="MCM"/>
    <property type="match status" value="1"/>
</dbReference>
<dbReference type="FunFam" id="2.40.50.140:FF:000091">
    <property type="entry name" value="DNA helicase"/>
    <property type="match status" value="1"/>
</dbReference>
<evidence type="ECO:0000256" key="12">
    <source>
        <dbReference type="RuleBase" id="RU004070"/>
    </source>
</evidence>
<evidence type="ECO:0000256" key="14">
    <source>
        <dbReference type="SAM" id="MobiDB-lite"/>
    </source>
</evidence>
<dbReference type="GO" id="GO:0016887">
    <property type="term" value="F:ATP hydrolysis activity"/>
    <property type="evidence" value="ECO:0007669"/>
    <property type="project" value="RHEA"/>
</dbReference>
<dbReference type="RefSeq" id="XP_064462579.1">
    <property type="nucleotide sequence ID" value="XM_064606509.1"/>
</dbReference>
<dbReference type="InterPro" id="IPR001208">
    <property type="entry name" value="MCM_dom"/>
</dbReference>
<dbReference type="Gene3D" id="3.40.50.300">
    <property type="entry name" value="P-loop containing nucleotide triphosphate hydrolases"/>
    <property type="match status" value="1"/>
</dbReference>
<dbReference type="GO" id="GO:0005634">
    <property type="term" value="C:nucleus"/>
    <property type="evidence" value="ECO:0007669"/>
    <property type="project" value="UniProtKB-SubCell"/>
</dbReference>
<feature type="compositionally biased region" description="Acidic residues" evidence="14">
    <location>
        <begin position="664"/>
        <end position="679"/>
    </location>
</feature>
<dbReference type="PROSITE" id="PS50051">
    <property type="entry name" value="MCM_2"/>
    <property type="match status" value="1"/>
</dbReference>
<dbReference type="Gene3D" id="3.30.1640.10">
    <property type="entry name" value="mini-chromosome maintenance (MCM) complex, chain A, domain 1"/>
    <property type="match status" value="1"/>
</dbReference>
<evidence type="ECO:0000256" key="13">
    <source>
        <dbReference type="RuleBase" id="RU368064"/>
    </source>
</evidence>
<organism evidence="16">
    <name type="scientific">Ornithodoros turicata</name>
    <dbReference type="NCBI Taxonomy" id="34597"/>
    <lineage>
        <taxon>Eukaryota</taxon>
        <taxon>Metazoa</taxon>
        <taxon>Ecdysozoa</taxon>
        <taxon>Arthropoda</taxon>
        <taxon>Chelicerata</taxon>
        <taxon>Arachnida</taxon>
        <taxon>Acari</taxon>
        <taxon>Parasitiformes</taxon>
        <taxon>Ixodida</taxon>
        <taxon>Ixodoidea</taxon>
        <taxon>Argasidae</taxon>
        <taxon>Ornithodorinae</taxon>
        <taxon>Ornithodoros</taxon>
    </lineage>
</organism>
<comment type="catalytic activity">
    <reaction evidence="11">
        <text>ATP + H2O = ADP + phosphate + H(+)</text>
        <dbReference type="Rhea" id="RHEA:13065"/>
        <dbReference type="ChEBI" id="CHEBI:15377"/>
        <dbReference type="ChEBI" id="CHEBI:15378"/>
        <dbReference type="ChEBI" id="CHEBI:30616"/>
        <dbReference type="ChEBI" id="CHEBI:43474"/>
        <dbReference type="ChEBI" id="CHEBI:456216"/>
        <dbReference type="EC" id="3.6.4.12"/>
    </reaction>
    <physiologicalReaction direction="left-to-right" evidence="11">
        <dbReference type="Rhea" id="RHEA:13066"/>
    </physiologicalReaction>
</comment>
<dbReference type="GO" id="GO:0005524">
    <property type="term" value="F:ATP binding"/>
    <property type="evidence" value="ECO:0007669"/>
    <property type="project" value="UniProtKB-UniRule"/>
</dbReference>
<dbReference type="PROSITE" id="PS00847">
    <property type="entry name" value="MCM_1"/>
    <property type="match status" value="1"/>
</dbReference>
<dbReference type="FunFam" id="3.40.50.300:FF:000115">
    <property type="entry name" value="DNA helicase"/>
    <property type="match status" value="1"/>
</dbReference>
<keyword evidence="4 12" id="KW-0547">Nucleotide-binding</keyword>
<evidence type="ECO:0000313" key="16">
    <source>
        <dbReference type="EMBL" id="MBY05321.1"/>
    </source>
</evidence>
<dbReference type="FunFam" id="2.20.28.10:FF:000003">
    <property type="entry name" value="DNA helicase"/>
    <property type="match status" value="1"/>
</dbReference>
<evidence type="ECO:0000256" key="1">
    <source>
        <dbReference type="ARBA" id="ARBA00004123"/>
    </source>
</evidence>
<dbReference type="KEGG" id="oti:135373281"/>
<dbReference type="Pfam" id="PF17855">
    <property type="entry name" value="MCM_lid"/>
    <property type="match status" value="1"/>
</dbReference>
<keyword evidence="7 12" id="KW-0067">ATP-binding</keyword>
<comment type="function">
    <text evidence="13">Acts as component of the MCM2-7 complex (MCM complex) which is the replicative helicase essential for 'once per cell cycle' DNA replication initiation and elongation in eukaryotic cells. The active ATPase sites in the MCM2-7 ring are formed through the interaction surfaces of two neighboring subunits such that a critical structure of a conserved arginine finger motif is provided in trans relative to the ATP-binding site of the Walker A box of the adjacent subunit. The six ATPase active sites, however, are likely to contribute differentially to the complex helicase activity.</text>
</comment>
<dbReference type="Gene3D" id="2.40.50.140">
    <property type="entry name" value="Nucleic acid-binding proteins"/>
    <property type="match status" value="1"/>
</dbReference>